<evidence type="ECO:0000313" key="3">
    <source>
        <dbReference type="EMBL" id="KAF6285914.1"/>
    </source>
</evidence>
<dbReference type="Proteomes" id="UP000527355">
    <property type="component" value="Unassembled WGS sequence"/>
</dbReference>
<evidence type="ECO:0000256" key="2">
    <source>
        <dbReference type="SAM" id="Phobius"/>
    </source>
</evidence>
<keyword evidence="2" id="KW-1133">Transmembrane helix</keyword>
<dbReference type="AntiFam" id="ANF00012">
    <property type="entry name" value="tRNA translation"/>
</dbReference>
<protein>
    <submittedName>
        <fullName evidence="3">Uncharacterized protein</fullName>
    </submittedName>
</protein>
<keyword evidence="4" id="KW-1185">Reference proteome</keyword>
<accession>A0A7J7SC58</accession>
<evidence type="ECO:0000313" key="4">
    <source>
        <dbReference type="Proteomes" id="UP000527355"/>
    </source>
</evidence>
<dbReference type="AlphaFoldDB" id="A0A7J7SC58"/>
<proteinExistence type="predicted"/>
<feature type="region of interest" description="Disordered" evidence="1">
    <location>
        <begin position="63"/>
        <end position="86"/>
    </location>
</feature>
<evidence type="ECO:0000256" key="1">
    <source>
        <dbReference type="SAM" id="MobiDB-lite"/>
    </source>
</evidence>
<reference evidence="3 4" key="1">
    <citation type="journal article" date="2020" name="Nature">
        <title>Six reference-quality genomes reveal evolution of bat adaptations.</title>
        <authorList>
            <person name="Jebb D."/>
            <person name="Huang Z."/>
            <person name="Pippel M."/>
            <person name="Hughes G.M."/>
            <person name="Lavrichenko K."/>
            <person name="Devanna P."/>
            <person name="Winkler S."/>
            <person name="Jermiin L.S."/>
            <person name="Skirmuntt E.C."/>
            <person name="Katzourakis A."/>
            <person name="Burkitt-Gray L."/>
            <person name="Ray D.A."/>
            <person name="Sullivan K.A.M."/>
            <person name="Roscito J.G."/>
            <person name="Kirilenko B.M."/>
            <person name="Davalos L.M."/>
            <person name="Corthals A.P."/>
            <person name="Power M.L."/>
            <person name="Jones G."/>
            <person name="Ransome R.D."/>
            <person name="Dechmann D.K.N."/>
            <person name="Locatelli A.G."/>
            <person name="Puechmaille S.J."/>
            <person name="Fedrigo O."/>
            <person name="Jarvis E.D."/>
            <person name="Hiller M."/>
            <person name="Vernes S.C."/>
            <person name="Myers E.W."/>
            <person name="Teeling E.C."/>
        </authorList>
    </citation>
    <scope>NUCLEOTIDE SEQUENCE [LARGE SCALE GENOMIC DNA]</scope>
    <source>
        <strain evidence="3">MMyoMyo1</strain>
        <tissue evidence="3">Flight muscle</tissue>
    </source>
</reference>
<gene>
    <name evidence="3" type="ORF">mMyoMyo1_009473</name>
</gene>
<keyword evidence="2" id="KW-0812">Transmembrane</keyword>
<name>A0A7J7SC58_MYOMY</name>
<keyword evidence="2" id="KW-0472">Membrane</keyword>
<dbReference type="EMBL" id="JABWUV010000019">
    <property type="protein sequence ID" value="KAF6285914.1"/>
    <property type="molecule type" value="Genomic_DNA"/>
</dbReference>
<feature type="transmembrane region" description="Helical" evidence="2">
    <location>
        <begin position="15"/>
        <end position="38"/>
    </location>
</feature>
<sequence length="130" mass="14912">MILCISVGSFVTSPLLFLILFFLVSLFVFFVFFLKIYFIDSLQRGRKRDRKLETLMREKHRSAASCTPPTGDVHASKAHAPDRNRTWDPRIHRPTLYPLSQTSQGSLCFLMSLARGSSILFIFSKNQLLV</sequence>
<comment type="caution">
    <text evidence="3">The sequence shown here is derived from an EMBL/GenBank/DDBJ whole genome shotgun (WGS) entry which is preliminary data.</text>
</comment>
<organism evidence="3 4">
    <name type="scientific">Myotis myotis</name>
    <name type="common">Greater mouse-eared bat</name>
    <name type="synonym">Vespertilio myotis</name>
    <dbReference type="NCBI Taxonomy" id="51298"/>
    <lineage>
        <taxon>Eukaryota</taxon>
        <taxon>Metazoa</taxon>
        <taxon>Chordata</taxon>
        <taxon>Craniata</taxon>
        <taxon>Vertebrata</taxon>
        <taxon>Euteleostomi</taxon>
        <taxon>Mammalia</taxon>
        <taxon>Eutheria</taxon>
        <taxon>Laurasiatheria</taxon>
        <taxon>Chiroptera</taxon>
        <taxon>Yangochiroptera</taxon>
        <taxon>Vespertilionidae</taxon>
        <taxon>Myotis</taxon>
    </lineage>
</organism>